<dbReference type="InterPro" id="IPR001537">
    <property type="entry name" value="SpoU_MeTrfase"/>
</dbReference>
<dbReference type="GO" id="GO:0006396">
    <property type="term" value="P:RNA processing"/>
    <property type="evidence" value="ECO:0007669"/>
    <property type="project" value="InterPro"/>
</dbReference>
<accession>A0A9D0Z8C4</accession>
<dbReference type="InterPro" id="IPR029026">
    <property type="entry name" value="tRNA_m1G_MTases_N"/>
</dbReference>
<evidence type="ECO:0000313" key="6">
    <source>
        <dbReference type="Proteomes" id="UP000886887"/>
    </source>
</evidence>
<evidence type="ECO:0000256" key="3">
    <source>
        <dbReference type="ARBA" id="ARBA00022679"/>
    </source>
</evidence>
<keyword evidence="2 5" id="KW-0489">Methyltransferase</keyword>
<gene>
    <name evidence="5" type="ORF">IAB73_02350</name>
</gene>
<dbReference type="GO" id="GO:0005737">
    <property type="term" value="C:cytoplasm"/>
    <property type="evidence" value="ECO:0007669"/>
    <property type="project" value="UniProtKB-ARBA"/>
</dbReference>
<dbReference type="CDD" id="cd18095">
    <property type="entry name" value="SpoU-like_rRNA-MTase"/>
    <property type="match status" value="1"/>
</dbReference>
<sequence length="266" mass="27939">MQQITSTHNERIAALRALSDKRERDRTGLFLVEGVKMVREAAGCVRVETALVDAEQAQALAPLTARLQEAGAQVLFAAPHVFRSVSDAKTPQGILAAVRMPAPGGRPNGARLVALDGVQDPGNVGTILRTADAAGFDGALLGAGCADAFGPKALRATMGSIFRVPLWRTDALAQALADCRAAGYSIITSELNGSPFYERSGVGERFVLVIGSEARGVSPQVSQEATHRLKLPMRGGAESLNAAVAAGIMLYELTRPVPANQEGDNR</sequence>
<evidence type="ECO:0000256" key="1">
    <source>
        <dbReference type="ARBA" id="ARBA00007228"/>
    </source>
</evidence>
<keyword evidence="3" id="KW-0808">Transferase</keyword>
<dbReference type="InterPro" id="IPR053888">
    <property type="entry name" value="MRM3-like_sub_bind"/>
</dbReference>
<dbReference type="GO" id="GO:0008173">
    <property type="term" value="F:RNA methyltransferase activity"/>
    <property type="evidence" value="ECO:0007669"/>
    <property type="project" value="InterPro"/>
</dbReference>
<proteinExistence type="inferred from homology"/>
<feature type="domain" description="RNA 2-O ribose methyltransferase substrate binding" evidence="4">
    <location>
        <begin position="31"/>
        <end position="104"/>
    </location>
</feature>
<dbReference type="GO" id="GO:0032259">
    <property type="term" value="P:methylation"/>
    <property type="evidence" value="ECO:0007669"/>
    <property type="project" value="UniProtKB-KW"/>
</dbReference>
<dbReference type="SUPFAM" id="SSF55315">
    <property type="entry name" value="L30e-like"/>
    <property type="match status" value="1"/>
</dbReference>
<evidence type="ECO:0000259" key="4">
    <source>
        <dbReference type="SMART" id="SM00967"/>
    </source>
</evidence>
<reference evidence="5" key="1">
    <citation type="submission" date="2020-10" db="EMBL/GenBank/DDBJ databases">
        <authorList>
            <person name="Gilroy R."/>
        </authorList>
    </citation>
    <scope>NUCLEOTIDE SEQUENCE</scope>
    <source>
        <strain evidence="5">ChiSxjej2B14-6234</strain>
    </source>
</reference>
<reference evidence="5" key="2">
    <citation type="journal article" date="2021" name="PeerJ">
        <title>Extensive microbial diversity within the chicken gut microbiome revealed by metagenomics and culture.</title>
        <authorList>
            <person name="Gilroy R."/>
            <person name="Ravi A."/>
            <person name="Getino M."/>
            <person name="Pursley I."/>
            <person name="Horton D.L."/>
            <person name="Alikhan N.F."/>
            <person name="Baker D."/>
            <person name="Gharbi K."/>
            <person name="Hall N."/>
            <person name="Watson M."/>
            <person name="Adriaenssens E.M."/>
            <person name="Foster-Nyarko E."/>
            <person name="Jarju S."/>
            <person name="Secka A."/>
            <person name="Antonio M."/>
            <person name="Oren A."/>
            <person name="Chaudhuri R.R."/>
            <person name="La Ragione R."/>
            <person name="Hildebrand F."/>
            <person name="Pallen M.J."/>
        </authorList>
    </citation>
    <scope>NUCLEOTIDE SEQUENCE</scope>
    <source>
        <strain evidence="5">ChiSxjej2B14-6234</strain>
    </source>
</reference>
<dbReference type="InterPro" id="IPR029028">
    <property type="entry name" value="Alpha/beta_knot_MTases"/>
</dbReference>
<dbReference type="SUPFAM" id="SSF75217">
    <property type="entry name" value="alpha/beta knot"/>
    <property type="match status" value="1"/>
</dbReference>
<comment type="similarity">
    <text evidence="1">Belongs to the class IV-like SAM-binding methyltransferase superfamily. RNA methyltransferase TrmH family.</text>
</comment>
<name>A0A9D0Z8C4_9FIRM</name>
<dbReference type="InterPro" id="IPR013123">
    <property type="entry name" value="SpoU_subst-bd"/>
</dbReference>
<dbReference type="Pfam" id="PF00588">
    <property type="entry name" value="SpoU_methylase"/>
    <property type="match status" value="1"/>
</dbReference>
<evidence type="ECO:0000256" key="2">
    <source>
        <dbReference type="ARBA" id="ARBA00022603"/>
    </source>
</evidence>
<dbReference type="Gene3D" id="3.40.1280.10">
    <property type="match status" value="1"/>
</dbReference>
<protein>
    <submittedName>
        <fullName evidence="5">RNA methyltransferase</fullName>
    </submittedName>
</protein>
<dbReference type="AlphaFoldDB" id="A0A9D0Z8C4"/>
<dbReference type="SMART" id="SM00967">
    <property type="entry name" value="SpoU_sub_bind"/>
    <property type="match status" value="1"/>
</dbReference>
<dbReference type="InterPro" id="IPR051259">
    <property type="entry name" value="rRNA_Methyltransferase"/>
</dbReference>
<organism evidence="5 6">
    <name type="scientific">Candidatus Onthenecus intestinigallinarum</name>
    <dbReference type="NCBI Taxonomy" id="2840875"/>
    <lineage>
        <taxon>Bacteria</taxon>
        <taxon>Bacillati</taxon>
        <taxon>Bacillota</taxon>
        <taxon>Clostridia</taxon>
        <taxon>Eubacteriales</taxon>
        <taxon>Candidatus Onthenecus</taxon>
    </lineage>
</organism>
<dbReference type="GO" id="GO:0003723">
    <property type="term" value="F:RNA binding"/>
    <property type="evidence" value="ECO:0007669"/>
    <property type="project" value="InterPro"/>
</dbReference>
<dbReference type="Proteomes" id="UP000886887">
    <property type="component" value="Unassembled WGS sequence"/>
</dbReference>
<dbReference type="Pfam" id="PF22435">
    <property type="entry name" value="MRM3-like_sub_bind"/>
    <property type="match status" value="1"/>
</dbReference>
<dbReference type="Gene3D" id="3.30.1330.30">
    <property type="match status" value="1"/>
</dbReference>
<dbReference type="InterPro" id="IPR029064">
    <property type="entry name" value="Ribosomal_eL30-like_sf"/>
</dbReference>
<dbReference type="PANTHER" id="PTHR43191:SF2">
    <property type="entry name" value="RRNA METHYLTRANSFERASE 3, MITOCHONDRIAL"/>
    <property type="match status" value="1"/>
</dbReference>
<evidence type="ECO:0000313" key="5">
    <source>
        <dbReference type="EMBL" id="HIQ71037.1"/>
    </source>
</evidence>
<comment type="caution">
    <text evidence="5">The sequence shown here is derived from an EMBL/GenBank/DDBJ whole genome shotgun (WGS) entry which is preliminary data.</text>
</comment>
<dbReference type="PANTHER" id="PTHR43191">
    <property type="entry name" value="RRNA METHYLTRANSFERASE 3"/>
    <property type="match status" value="1"/>
</dbReference>
<dbReference type="EMBL" id="DVFJ01000006">
    <property type="protein sequence ID" value="HIQ71037.1"/>
    <property type="molecule type" value="Genomic_DNA"/>
</dbReference>